<dbReference type="Proteomes" id="UP000590412">
    <property type="component" value="Unassembled WGS sequence"/>
</dbReference>
<dbReference type="GO" id="GO:0000408">
    <property type="term" value="C:EKC/KEOPS complex"/>
    <property type="evidence" value="ECO:0007669"/>
    <property type="project" value="TreeGrafter"/>
</dbReference>
<dbReference type="OrthoDB" id="329139at2759"/>
<gene>
    <name evidence="9" type="ORF">FOB60_005407</name>
</gene>
<comment type="similarity">
    <text evidence="2 8">Belongs to the CGI121/TPRKB family.</text>
</comment>
<dbReference type="Gene3D" id="3.30.2380.10">
    <property type="entry name" value="CGI121/TPRKB"/>
    <property type="match status" value="1"/>
</dbReference>
<evidence type="ECO:0000256" key="4">
    <source>
        <dbReference type="ARBA" id="ARBA00016009"/>
    </source>
</evidence>
<comment type="function">
    <text evidence="7">Component of the EKC/KEOPS complex that is required for the formation of a threonylcarbamoyl group on adenosine at position 37 (t(6)A37) in tRNAs that read codons beginning with adenine. The complex is probably involved in the transfer of the threonylcarbamoyl moiety of threonylcarbamoyl-AMP (TC-AMP) to the N6 group of A37. CGI121 acts as an allosteric effector that regulates the t(6)A activity of the complex. The EKC/KEOPS complex also promotes both telomere uncapping and telomere elongation. The complex is required for efficient recruitment of transcriptional coactivators. CGI121 is not required for tRNA modification.</text>
</comment>
<dbReference type="SUPFAM" id="SSF143870">
    <property type="entry name" value="PF0523-like"/>
    <property type="match status" value="1"/>
</dbReference>
<evidence type="ECO:0000256" key="6">
    <source>
        <dbReference type="ARBA" id="ARBA00023242"/>
    </source>
</evidence>
<dbReference type="EMBL" id="JABWAB010000011">
    <property type="protein sequence ID" value="KAF6044314.1"/>
    <property type="molecule type" value="Genomic_DNA"/>
</dbReference>
<dbReference type="Pfam" id="PF08617">
    <property type="entry name" value="CGI-121"/>
    <property type="match status" value="1"/>
</dbReference>
<comment type="caution">
    <text evidence="9">The sequence shown here is derived from an EMBL/GenBank/DDBJ whole genome shotgun (WGS) entry which is preliminary data.</text>
</comment>
<keyword evidence="6 8" id="KW-0539">Nucleus</keyword>
<dbReference type="GO" id="GO:0016301">
    <property type="term" value="F:kinase activity"/>
    <property type="evidence" value="ECO:0007669"/>
    <property type="project" value="UniProtKB-KW"/>
</dbReference>
<evidence type="ECO:0000256" key="8">
    <source>
        <dbReference type="RuleBase" id="RU004398"/>
    </source>
</evidence>
<evidence type="ECO:0000256" key="1">
    <source>
        <dbReference type="ARBA" id="ARBA00004123"/>
    </source>
</evidence>
<comment type="subcellular location">
    <subcellularLocation>
        <location evidence="1">Nucleus</location>
    </subcellularLocation>
</comment>
<dbReference type="PANTHER" id="PTHR15840:SF10">
    <property type="entry name" value="EKC_KEOPS COMPLEX SUBUNIT TPRKB"/>
    <property type="match status" value="1"/>
</dbReference>
<keyword evidence="9" id="KW-0808">Transferase</keyword>
<name>A0A8X7NIU3_CANPA</name>
<keyword evidence="9" id="KW-0418">Kinase</keyword>
<protein>
    <recommendedName>
        <fullName evidence="4">EKC/KEOPS complex subunit CGI121</fullName>
    </recommendedName>
    <alternativeName>
        <fullName evidence="3">EKC/KEOPS complex subunit cgi121</fullName>
    </alternativeName>
</protein>
<evidence type="ECO:0000256" key="5">
    <source>
        <dbReference type="ARBA" id="ARBA00022694"/>
    </source>
</evidence>
<dbReference type="GO" id="GO:0005829">
    <property type="term" value="C:cytosol"/>
    <property type="evidence" value="ECO:0007669"/>
    <property type="project" value="TreeGrafter"/>
</dbReference>
<proteinExistence type="inferred from homology"/>
<dbReference type="NCBIfam" id="NF011465">
    <property type="entry name" value="PRK14886.1-1"/>
    <property type="match status" value="1"/>
</dbReference>
<organism evidence="9 10">
    <name type="scientific">Candida parapsilosis</name>
    <name type="common">Yeast</name>
    <dbReference type="NCBI Taxonomy" id="5480"/>
    <lineage>
        <taxon>Eukaryota</taxon>
        <taxon>Fungi</taxon>
        <taxon>Dikarya</taxon>
        <taxon>Ascomycota</taxon>
        <taxon>Saccharomycotina</taxon>
        <taxon>Pichiomycetes</taxon>
        <taxon>Debaryomycetaceae</taxon>
        <taxon>Candida/Lodderomyces clade</taxon>
        <taxon>Candida</taxon>
    </lineage>
</organism>
<evidence type="ECO:0000256" key="7">
    <source>
        <dbReference type="ARBA" id="ARBA00025043"/>
    </source>
</evidence>
<dbReference type="PANTHER" id="PTHR15840">
    <property type="entry name" value="CGI-121 FAMILY MEMBER"/>
    <property type="match status" value="1"/>
</dbReference>
<evidence type="ECO:0000256" key="2">
    <source>
        <dbReference type="ARBA" id="ARBA00005546"/>
    </source>
</evidence>
<evidence type="ECO:0000256" key="3">
    <source>
        <dbReference type="ARBA" id="ARBA00015316"/>
    </source>
</evidence>
<evidence type="ECO:0000313" key="10">
    <source>
        <dbReference type="Proteomes" id="UP000590412"/>
    </source>
</evidence>
<dbReference type="InterPro" id="IPR036504">
    <property type="entry name" value="CGI121/TPRKB_sf"/>
</dbReference>
<evidence type="ECO:0000313" key="9">
    <source>
        <dbReference type="EMBL" id="KAF6044314.1"/>
    </source>
</evidence>
<sequence length="189" mass="21133">MPHSQIVSFPQFPNHKVFITLYKNVSQGTIRTIKHELMQANPNYDYCFLNTKYIISLEQLQNSIHKSILNKANNSMQAKTLNTEILLNLSPVNVISDAIKRFGISDDCANTIIVKVISPDDDASQIAKNLDDIVDGDNVETKDEVLLDLVDVSKFKKVYKLNDAVIAPEANLQAQLTRLAIGACLLRGY</sequence>
<dbReference type="InterPro" id="IPR013926">
    <property type="entry name" value="CGI121/TPRKB"/>
</dbReference>
<dbReference type="GO" id="GO:0005634">
    <property type="term" value="C:nucleus"/>
    <property type="evidence" value="ECO:0007669"/>
    <property type="project" value="UniProtKB-SubCell"/>
</dbReference>
<keyword evidence="5" id="KW-0819">tRNA processing</keyword>
<dbReference type="GO" id="GO:0002949">
    <property type="term" value="P:tRNA threonylcarbamoyladenosine modification"/>
    <property type="evidence" value="ECO:0007669"/>
    <property type="project" value="TreeGrafter"/>
</dbReference>
<accession>A0A8X7NIU3</accession>
<reference evidence="9" key="1">
    <citation type="submission" date="2020-03" db="EMBL/GenBank/DDBJ databases">
        <title>FDA dAtabase for Regulatory Grade micrObial Sequences (FDA-ARGOS): Supporting development and validation of Infectious Disease Dx tests.</title>
        <authorList>
            <person name="Campos J."/>
            <person name="Goldberg B."/>
            <person name="Tallon L."/>
            <person name="Sadzewicz L."/>
            <person name="Vavikolanu K."/>
            <person name="Mehta A."/>
            <person name="Aluvathingal J."/>
            <person name="Nadendla S."/>
            <person name="Nandy P."/>
            <person name="Geyer C."/>
            <person name="Yan Y."/>
            <person name="Sichtig H."/>
        </authorList>
    </citation>
    <scope>NUCLEOTIDE SEQUENCE [LARGE SCALE GENOMIC DNA]</scope>
    <source>
        <strain evidence="9">FDAARGOS_652</strain>
    </source>
</reference>
<dbReference type="AlphaFoldDB" id="A0A8X7NIU3"/>